<reference evidence="1" key="1">
    <citation type="journal article" date="2014" name="Front. Microbiol.">
        <title>High frequency of phylogenetically diverse reductive dehalogenase-homologous genes in deep subseafloor sedimentary metagenomes.</title>
        <authorList>
            <person name="Kawai M."/>
            <person name="Futagami T."/>
            <person name="Toyoda A."/>
            <person name="Takaki Y."/>
            <person name="Nishi S."/>
            <person name="Hori S."/>
            <person name="Arai W."/>
            <person name="Tsubouchi T."/>
            <person name="Morono Y."/>
            <person name="Uchiyama I."/>
            <person name="Ito T."/>
            <person name="Fujiyama A."/>
            <person name="Inagaki F."/>
            <person name="Takami H."/>
        </authorList>
    </citation>
    <scope>NUCLEOTIDE SEQUENCE</scope>
    <source>
        <strain evidence="1">Expedition CK06-06</strain>
    </source>
</reference>
<sequence>RRWIIDYCLDNYSRCIRKAFEGESFIIKERAELLNNVEH</sequence>
<evidence type="ECO:0000313" key="1">
    <source>
        <dbReference type="EMBL" id="GAG66747.1"/>
    </source>
</evidence>
<organism evidence="1">
    <name type="scientific">marine sediment metagenome</name>
    <dbReference type="NCBI Taxonomy" id="412755"/>
    <lineage>
        <taxon>unclassified sequences</taxon>
        <taxon>metagenomes</taxon>
        <taxon>ecological metagenomes</taxon>
    </lineage>
</organism>
<dbReference type="EMBL" id="BART01005503">
    <property type="protein sequence ID" value="GAG66747.1"/>
    <property type="molecule type" value="Genomic_DNA"/>
</dbReference>
<accession>X1A9N0</accession>
<protein>
    <submittedName>
        <fullName evidence="1">Uncharacterized protein</fullName>
    </submittedName>
</protein>
<feature type="non-terminal residue" evidence="1">
    <location>
        <position position="1"/>
    </location>
</feature>
<name>X1A9N0_9ZZZZ</name>
<gene>
    <name evidence="1" type="ORF">S01H4_12737</name>
</gene>
<proteinExistence type="predicted"/>
<comment type="caution">
    <text evidence="1">The sequence shown here is derived from an EMBL/GenBank/DDBJ whole genome shotgun (WGS) entry which is preliminary data.</text>
</comment>
<dbReference type="AlphaFoldDB" id="X1A9N0"/>